<dbReference type="AlphaFoldDB" id="A0A139WE61"/>
<dbReference type="EMBL" id="KQ971357">
    <property type="protein sequence ID" value="KYB26145.1"/>
    <property type="molecule type" value="Genomic_DNA"/>
</dbReference>
<keyword evidence="1" id="KW-1133">Transmembrane helix</keyword>
<feature type="transmembrane region" description="Helical" evidence="1">
    <location>
        <begin position="12"/>
        <end position="34"/>
    </location>
</feature>
<keyword evidence="1" id="KW-0472">Membrane</keyword>
<gene>
    <name evidence="2" type="primary">AUGUSTUS-3.0.2_34822</name>
    <name evidence="2" type="ORF">TcasGA2_TC034822</name>
</gene>
<dbReference type="Proteomes" id="UP000007266">
    <property type="component" value="Linkage group 8"/>
</dbReference>
<keyword evidence="3" id="KW-1185">Reference proteome</keyword>
<accession>A0A139WE61</accession>
<evidence type="ECO:0000256" key="1">
    <source>
        <dbReference type="SAM" id="Phobius"/>
    </source>
</evidence>
<protein>
    <submittedName>
        <fullName evidence="2">Uncharacterized protein</fullName>
    </submittedName>
</protein>
<feature type="transmembrane region" description="Helical" evidence="1">
    <location>
        <begin position="125"/>
        <end position="142"/>
    </location>
</feature>
<reference evidence="2 3" key="1">
    <citation type="journal article" date="2008" name="Nature">
        <title>The genome of the model beetle and pest Tribolium castaneum.</title>
        <authorList>
            <consortium name="Tribolium Genome Sequencing Consortium"/>
            <person name="Richards S."/>
            <person name="Gibbs R.A."/>
            <person name="Weinstock G.M."/>
            <person name="Brown S.J."/>
            <person name="Denell R."/>
            <person name="Beeman R.W."/>
            <person name="Gibbs R."/>
            <person name="Beeman R.W."/>
            <person name="Brown S.J."/>
            <person name="Bucher G."/>
            <person name="Friedrich M."/>
            <person name="Grimmelikhuijzen C.J."/>
            <person name="Klingler M."/>
            <person name="Lorenzen M."/>
            <person name="Richards S."/>
            <person name="Roth S."/>
            <person name="Schroder R."/>
            <person name="Tautz D."/>
            <person name="Zdobnov E.M."/>
            <person name="Muzny D."/>
            <person name="Gibbs R.A."/>
            <person name="Weinstock G.M."/>
            <person name="Attaway T."/>
            <person name="Bell S."/>
            <person name="Buhay C.J."/>
            <person name="Chandrabose M.N."/>
            <person name="Chavez D."/>
            <person name="Clerk-Blankenburg K.P."/>
            <person name="Cree A."/>
            <person name="Dao M."/>
            <person name="Davis C."/>
            <person name="Chacko J."/>
            <person name="Dinh H."/>
            <person name="Dugan-Rocha S."/>
            <person name="Fowler G."/>
            <person name="Garner T.T."/>
            <person name="Garnes J."/>
            <person name="Gnirke A."/>
            <person name="Hawes A."/>
            <person name="Hernandez J."/>
            <person name="Hines S."/>
            <person name="Holder M."/>
            <person name="Hume J."/>
            <person name="Jhangiani S.N."/>
            <person name="Joshi V."/>
            <person name="Khan Z.M."/>
            <person name="Jackson L."/>
            <person name="Kovar C."/>
            <person name="Kowis A."/>
            <person name="Lee S."/>
            <person name="Lewis L.R."/>
            <person name="Margolis J."/>
            <person name="Morgan M."/>
            <person name="Nazareth L.V."/>
            <person name="Nguyen N."/>
            <person name="Okwuonu G."/>
            <person name="Parker D."/>
            <person name="Richards S."/>
            <person name="Ruiz S.J."/>
            <person name="Santibanez J."/>
            <person name="Savard J."/>
            <person name="Scherer S.E."/>
            <person name="Schneider B."/>
            <person name="Sodergren E."/>
            <person name="Tautz D."/>
            <person name="Vattahil S."/>
            <person name="Villasana D."/>
            <person name="White C.S."/>
            <person name="Wright R."/>
            <person name="Park Y."/>
            <person name="Beeman R.W."/>
            <person name="Lord J."/>
            <person name="Oppert B."/>
            <person name="Lorenzen M."/>
            <person name="Brown S."/>
            <person name="Wang L."/>
            <person name="Savard J."/>
            <person name="Tautz D."/>
            <person name="Richards S."/>
            <person name="Weinstock G."/>
            <person name="Gibbs R.A."/>
            <person name="Liu Y."/>
            <person name="Worley K."/>
            <person name="Weinstock G."/>
            <person name="Elsik C.G."/>
            <person name="Reese J.T."/>
            <person name="Elhaik E."/>
            <person name="Landan G."/>
            <person name="Graur D."/>
            <person name="Arensburger P."/>
            <person name="Atkinson P."/>
            <person name="Beeman R.W."/>
            <person name="Beidler J."/>
            <person name="Brown S.J."/>
            <person name="Demuth J.P."/>
            <person name="Drury D.W."/>
            <person name="Du Y.Z."/>
            <person name="Fujiwara H."/>
            <person name="Lorenzen M."/>
            <person name="Maselli V."/>
            <person name="Osanai M."/>
            <person name="Park Y."/>
            <person name="Robertson H.M."/>
            <person name="Tu Z."/>
            <person name="Wang J.J."/>
            <person name="Wang S."/>
            <person name="Richards S."/>
            <person name="Song H."/>
            <person name="Zhang L."/>
            <person name="Sodergren E."/>
            <person name="Werner D."/>
            <person name="Stanke M."/>
            <person name="Morgenstern B."/>
            <person name="Solovyev V."/>
            <person name="Kosarev P."/>
            <person name="Brown G."/>
            <person name="Chen H.C."/>
            <person name="Ermolaeva O."/>
            <person name="Hlavina W."/>
            <person name="Kapustin Y."/>
            <person name="Kiryutin B."/>
            <person name="Kitts P."/>
            <person name="Maglott D."/>
            <person name="Pruitt K."/>
            <person name="Sapojnikov V."/>
            <person name="Souvorov A."/>
            <person name="Mackey A.J."/>
            <person name="Waterhouse R.M."/>
            <person name="Wyder S."/>
            <person name="Zdobnov E.M."/>
            <person name="Zdobnov E.M."/>
            <person name="Wyder S."/>
            <person name="Kriventseva E.V."/>
            <person name="Kadowaki T."/>
            <person name="Bork P."/>
            <person name="Aranda M."/>
            <person name="Bao R."/>
            <person name="Beermann A."/>
            <person name="Berns N."/>
            <person name="Bolognesi R."/>
            <person name="Bonneton F."/>
            <person name="Bopp D."/>
            <person name="Brown S.J."/>
            <person name="Bucher G."/>
            <person name="Butts T."/>
            <person name="Chaumot A."/>
            <person name="Denell R.E."/>
            <person name="Ferrier D.E."/>
            <person name="Friedrich M."/>
            <person name="Gordon C.M."/>
            <person name="Jindra M."/>
            <person name="Klingler M."/>
            <person name="Lan Q."/>
            <person name="Lattorff H.M."/>
            <person name="Laudet V."/>
            <person name="von Levetsow C."/>
            <person name="Liu Z."/>
            <person name="Lutz R."/>
            <person name="Lynch J.A."/>
            <person name="da Fonseca R.N."/>
            <person name="Posnien N."/>
            <person name="Reuter R."/>
            <person name="Roth S."/>
            <person name="Savard J."/>
            <person name="Schinko J.B."/>
            <person name="Schmitt C."/>
            <person name="Schoppmeier M."/>
            <person name="Schroder R."/>
            <person name="Shippy T.D."/>
            <person name="Simonnet F."/>
            <person name="Marques-Souza H."/>
            <person name="Tautz D."/>
            <person name="Tomoyasu Y."/>
            <person name="Trauner J."/>
            <person name="Van der Zee M."/>
            <person name="Vervoort M."/>
            <person name="Wittkopp N."/>
            <person name="Wimmer E.A."/>
            <person name="Yang X."/>
            <person name="Jones A.K."/>
            <person name="Sattelle D.B."/>
            <person name="Ebert P.R."/>
            <person name="Nelson D."/>
            <person name="Scott J.G."/>
            <person name="Beeman R.W."/>
            <person name="Muthukrishnan S."/>
            <person name="Kramer K.J."/>
            <person name="Arakane Y."/>
            <person name="Beeman R.W."/>
            <person name="Zhu Q."/>
            <person name="Hogenkamp D."/>
            <person name="Dixit R."/>
            <person name="Oppert B."/>
            <person name="Jiang H."/>
            <person name="Zou Z."/>
            <person name="Marshall J."/>
            <person name="Elpidina E."/>
            <person name="Vinokurov K."/>
            <person name="Oppert C."/>
            <person name="Zou Z."/>
            <person name="Evans J."/>
            <person name="Lu Z."/>
            <person name="Zhao P."/>
            <person name="Sumathipala N."/>
            <person name="Altincicek B."/>
            <person name="Vilcinskas A."/>
            <person name="Williams M."/>
            <person name="Hultmark D."/>
            <person name="Hetru C."/>
            <person name="Jiang H."/>
            <person name="Grimmelikhuijzen C.J."/>
            <person name="Hauser F."/>
            <person name="Cazzamali G."/>
            <person name="Williamson M."/>
            <person name="Park Y."/>
            <person name="Li B."/>
            <person name="Tanaka Y."/>
            <person name="Predel R."/>
            <person name="Neupert S."/>
            <person name="Schachtner J."/>
            <person name="Verleyen P."/>
            <person name="Raible F."/>
            <person name="Bork P."/>
            <person name="Friedrich M."/>
            <person name="Walden K.K."/>
            <person name="Robertson H.M."/>
            <person name="Angeli S."/>
            <person name="Foret S."/>
            <person name="Bucher G."/>
            <person name="Schuetz S."/>
            <person name="Maleszka R."/>
            <person name="Wimmer E.A."/>
            <person name="Beeman R.W."/>
            <person name="Lorenzen M."/>
            <person name="Tomoyasu Y."/>
            <person name="Miller S.C."/>
            <person name="Grossmann D."/>
            <person name="Bucher G."/>
        </authorList>
    </citation>
    <scope>NUCLEOTIDE SEQUENCE [LARGE SCALE GENOMIC DNA]</scope>
    <source>
        <strain evidence="2 3">Georgia GA2</strain>
    </source>
</reference>
<feature type="transmembrane region" description="Helical" evidence="1">
    <location>
        <begin position="69"/>
        <end position="92"/>
    </location>
</feature>
<sequence>MAVITKFCFSCSVRLGSIITGCLTLIQACAFLAITLNSTLEEISDVLNQWLSEIRLEEGVFKEIANNPILIVTISSMFFSCLVCSSVLLIYASFQTRPLLMYPFTIFYFLYILVLFGALLRTDLILKPGWIYLVVLFVHLVWCSKLDTSNKRASSSIETQITSGRIDEEKEE</sequence>
<dbReference type="InParanoid" id="A0A139WE61"/>
<reference evidence="2 3" key="2">
    <citation type="journal article" date="2010" name="Nucleic Acids Res.">
        <title>BeetleBase in 2010: revisions to provide comprehensive genomic information for Tribolium castaneum.</title>
        <authorList>
            <person name="Kim H.S."/>
            <person name="Murphy T."/>
            <person name="Xia J."/>
            <person name="Caragea D."/>
            <person name="Park Y."/>
            <person name="Beeman R.W."/>
            <person name="Lorenzen M.D."/>
            <person name="Butcher S."/>
            <person name="Manak J.R."/>
            <person name="Brown S.J."/>
        </authorList>
    </citation>
    <scope>GENOME REANNOTATION</scope>
    <source>
        <strain evidence="2 3">Georgia GA2</strain>
    </source>
</reference>
<name>A0A139WE61_TRICA</name>
<proteinExistence type="predicted"/>
<evidence type="ECO:0000313" key="3">
    <source>
        <dbReference type="Proteomes" id="UP000007266"/>
    </source>
</evidence>
<evidence type="ECO:0000313" key="2">
    <source>
        <dbReference type="EMBL" id="KYB26145.1"/>
    </source>
</evidence>
<feature type="transmembrane region" description="Helical" evidence="1">
    <location>
        <begin position="99"/>
        <end position="119"/>
    </location>
</feature>
<keyword evidence="1" id="KW-0812">Transmembrane</keyword>
<dbReference type="PROSITE" id="PS51257">
    <property type="entry name" value="PROKAR_LIPOPROTEIN"/>
    <property type="match status" value="1"/>
</dbReference>
<organism evidence="2 3">
    <name type="scientific">Tribolium castaneum</name>
    <name type="common">Red flour beetle</name>
    <dbReference type="NCBI Taxonomy" id="7070"/>
    <lineage>
        <taxon>Eukaryota</taxon>
        <taxon>Metazoa</taxon>
        <taxon>Ecdysozoa</taxon>
        <taxon>Arthropoda</taxon>
        <taxon>Hexapoda</taxon>
        <taxon>Insecta</taxon>
        <taxon>Pterygota</taxon>
        <taxon>Neoptera</taxon>
        <taxon>Endopterygota</taxon>
        <taxon>Coleoptera</taxon>
        <taxon>Polyphaga</taxon>
        <taxon>Cucujiformia</taxon>
        <taxon>Tenebrionidae</taxon>
        <taxon>Tenebrionidae incertae sedis</taxon>
        <taxon>Tribolium</taxon>
    </lineage>
</organism>